<evidence type="ECO:0000313" key="3">
    <source>
        <dbReference type="EMBL" id="UNP64464.1"/>
    </source>
</evidence>
<reference evidence="3" key="1">
    <citation type="submission" date="2021-09" db="EMBL/GenBank/DDBJ databases">
        <title>The complete genome of the Saguinine gammaherpesvirus 1 (SgGHV-1).</title>
        <authorList>
            <person name="Marti-Carreras J."/>
            <person name="Maes P."/>
        </authorList>
    </citation>
    <scope>NUCLEOTIDE SEQUENCE</scope>
    <source>
        <strain evidence="3">S338D</strain>
    </source>
</reference>
<protein>
    <submittedName>
        <fullName evidence="3">Post-transcriptional transactivator</fullName>
    </submittedName>
</protein>
<dbReference type="GO" id="GO:0006355">
    <property type="term" value="P:regulation of DNA-templated transcription"/>
    <property type="evidence" value="ECO:0007669"/>
    <property type="project" value="InterPro"/>
</dbReference>
<accession>A0A9Q8VIR9</accession>
<dbReference type="Proteomes" id="UP001142430">
    <property type="component" value="Segment"/>
</dbReference>
<proteinExistence type="predicted"/>
<dbReference type="InterPro" id="IPR008648">
    <property type="entry name" value="ICP27-like"/>
</dbReference>
<evidence type="ECO:0000256" key="2">
    <source>
        <dbReference type="SAM" id="MobiDB-lite"/>
    </source>
</evidence>
<dbReference type="Pfam" id="PF05459">
    <property type="entry name" value="Herpes_UL69"/>
    <property type="match status" value="1"/>
</dbReference>
<feature type="compositionally biased region" description="Basic and acidic residues" evidence="2">
    <location>
        <begin position="1"/>
        <end position="19"/>
    </location>
</feature>
<feature type="compositionally biased region" description="Basic residues" evidence="2">
    <location>
        <begin position="45"/>
        <end position="72"/>
    </location>
</feature>
<evidence type="ECO:0000256" key="1">
    <source>
        <dbReference type="ARBA" id="ARBA00022518"/>
    </source>
</evidence>
<sequence>MKEELKRKEPTTTEEEPTKHRSPLNRENQKRPHSPSSSNKDEKRHRSRTPRSPKPSFVRRRFMSPPRFRRFDRRQQHQNDKGQFMRRRPSRFDSGVFSRLGNRQVDHDRYFQRPNQYHEWRTNIKTYKELSEIAQNPDKLPFNEGLLRCNRGLYFAVPYTPMKKPEEFTNPFVVDVAAAGSLSVSSLRQKMMPVDKISMNFSDLRSLFGSSCNYYYWICVRKQAIFNSGLSILPHMLDESLVWAKQYIERDMAGDSLTQDIILSTAECLSIQLCTKLKPLLNCYVKSSYHLSLLKRACNMVCAGGMMARVGPLLVGEEFNFPLGAFMLYALTIPMISLQGGQNRPIVTYFKRLLRLYRAGDAAALFSRAIHTHRGCTNRVCCTNTKALLGDPGENKGLFFIPID</sequence>
<evidence type="ECO:0000313" key="4">
    <source>
        <dbReference type="Proteomes" id="UP001142430"/>
    </source>
</evidence>
<organism evidence="3 4">
    <name type="scientific">Saguinine gammaherpesvirus 1</name>
    <dbReference type="NCBI Taxonomy" id="2169901"/>
    <lineage>
        <taxon>Viruses</taxon>
        <taxon>Duplodnaviria</taxon>
        <taxon>Heunggongvirae</taxon>
        <taxon>Peploviricota</taxon>
        <taxon>Herviviricetes</taxon>
        <taxon>Herpesvirales</taxon>
        <taxon>Orthoherpesviridae</taxon>
        <taxon>Gammaherpesvirinae</taxon>
    </lineage>
</organism>
<keyword evidence="1" id="KW-0244">Early protein</keyword>
<name>A0A9Q8VIR9_9GAMA</name>
<dbReference type="EMBL" id="OK337614">
    <property type="protein sequence ID" value="UNP64464.1"/>
    <property type="molecule type" value="Genomic_DNA"/>
</dbReference>
<feature type="region of interest" description="Disordered" evidence="2">
    <location>
        <begin position="1"/>
        <end position="88"/>
    </location>
</feature>